<reference evidence="2" key="1">
    <citation type="submission" date="2020-05" db="EMBL/GenBank/DDBJ databases">
        <authorList>
            <person name="Chiriac C."/>
            <person name="Salcher M."/>
            <person name="Ghai R."/>
            <person name="Kavagutti S V."/>
        </authorList>
    </citation>
    <scope>NUCLEOTIDE SEQUENCE</scope>
</reference>
<protein>
    <submittedName>
        <fullName evidence="2">Unannotated protein</fullName>
    </submittedName>
</protein>
<evidence type="ECO:0000256" key="1">
    <source>
        <dbReference type="SAM" id="Phobius"/>
    </source>
</evidence>
<accession>A0A6J6UH94</accession>
<organism evidence="2">
    <name type="scientific">freshwater metagenome</name>
    <dbReference type="NCBI Taxonomy" id="449393"/>
    <lineage>
        <taxon>unclassified sequences</taxon>
        <taxon>metagenomes</taxon>
        <taxon>ecological metagenomes</taxon>
    </lineage>
</organism>
<name>A0A6J6UH94_9ZZZZ</name>
<sequence>MSLDPAFSFDDRYGVRPRNRWVLPAAVFAVTGISWLMWAGLHHSNPPIRSSMISFSQISDREISLRFSVQRTDKNQTLICTLIARDIDKNVVGQIDQEFGPGLASFQQTTVIPSRTKAVFADVAGCRAQ</sequence>
<gene>
    <name evidence="2" type="ORF">UFOPK2837_01051</name>
</gene>
<dbReference type="EMBL" id="CAEZZF010000117">
    <property type="protein sequence ID" value="CAB4759200.1"/>
    <property type="molecule type" value="Genomic_DNA"/>
</dbReference>
<keyword evidence="1" id="KW-1133">Transmembrane helix</keyword>
<keyword evidence="1" id="KW-0812">Transmembrane</keyword>
<evidence type="ECO:0000313" key="2">
    <source>
        <dbReference type="EMBL" id="CAB4759200.1"/>
    </source>
</evidence>
<feature type="transmembrane region" description="Helical" evidence="1">
    <location>
        <begin position="21"/>
        <end position="41"/>
    </location>
</feature>
<dbReference type="AlphaFoldDB" id="A0A6J6UH94"/>
<keyword evidence="1" id="KW-0472">Membrane</keyword>
<dbReference type="InterPro" id="IPR025443">
    <property type="entry name" value="DUF4307"/>
</dbReference>
<dbReference type="Pfam" id="PF14155">
    <property type="entry name" value="DUF4307"/>
    <property type="match status" value="1"/>
</dbReference>
<proteinExistence type="predicted"/>